<dbReference type="Gene3D" id="3.30.1330.60">
    <property type="entry name" value="OmpA-like domain"/>
    <property type="match status" value="1"/>
</dbReference>
<dbReference type="CDD" id="cd07185">
    <property type="entry name" value="OmpA_C-like"/>
    <property type="match status" value="1"/>
</dbReference>
<dbReference type="PANTHER" id="PTHR30329:SF21">
    <property type="entry name" value="LIPOPROTEIN YIAD-RELATED"/>
    <property type="match status" value="1"/>
</dbReference>
<dbReference type="PRINTS" id="PR01023">
    <property type="entry name" value="NAFLGMOTY"/>
</dbReference>
<sequence>MKTRIFVVAPLLAAMGLSACTQGYTYDPNSKTTQGAAIGAALGGLAAGLSSDDDRLAKTAVGAVIGGAVGGAIGQQLERQAQDLRQDLGNNQVQIVNTGSQLIVTMPQDILFAIDSAVVVPSLQEDLRALAYNLQDYPNTTIRIVGHTDNTGSATYNQNLSTRRAESVATILRANGVTPGRIQAIGRGEDAPVASNLTTEGRALNRRVEIVITPIT</sequence>
<feature type="chain" id="PRO_5002115578" evidence="5">
    <location>
        <begin position="20"/>
        <end position="216"/>
    </location>
</feature>
<dbReference type="OrthoDB" id="9782229at2"/>
<proteinExistence type="predicted"/>
<keyword evidence="2 4" id="KW-0472">Membrane</keyword>
<evidence type="ECO:0000259" key="6">
    <source>
        <dbReference type="PROSITE" id="PS51123"/>
    </source>
</evidence>
<dbReference type="PROSITE" id="PS51123">
    <property type="entry name" value="OMPA_2"/>
    <property type="match status" value="1"/>
</dbReference>
<dbReference type="InterPro" id="IPR006665">
    <property type="entry name" value="OmpA-like"/>
</dbReference>
<comment type="subcellular location">
    <subcellularLocation>
        <location evidence="1">Cell outer membrane</location>
    </subcellularLocation>
</comment>
<evidence type="ECO:0000313" key="7">
    <source>
        <dbReference type="EMBL" id="AJE45476.1"/>
    </source>
</evidence>
<dbReference type="Pfam" id="PF00691">
    <property type="entry name" value="OmpA"/>
    <property type="match status" value="1"/>
</dbReference>
<dbReference type="PROSITE" id="PS51257">
    <property type="entry name" value="PROKAR_LIPOPROTEIN"/>
    <property type="match status" value="1"/>
</dbReference>
<evidence type="ECO:0000256" key="3">
    <source>
        <dbReference type="ARBA" id="ARBA00023237"/>
    </source>
</evidence>
<dbReference type="InterPro" id="IPR006664">
    <property type="entry name" value="OMP_bac"/>
</dbReference>
<gene>
    <name evidence="7" type="ORF">P73_0761</name>
</gene>
<evidence type="ECO:0000256" key="5">
    <source>
        <dbReference type="SAM" id="SignalP"/>
    </source>
</evidence>
<accession>A0A0B5DXJ3</accession>
<evidence type="ECO:0000256" key="1">
    <source>
        <dbReference type="ARBA" id="ARBA00004442"/>
    </source>
</evidence>
<dbReference type="PANTHER" id="PTHR30329">
    <property type="entry name" value="STATOR ELEMENT OF FLAGELLAR MOTOR COMPLEX"/>
    <property type="match status" value="1"/>
</dbReference>
<evidence type="ECO:0000313" key="8">
    <source>
        <dbReference type="Proteomes" id="UP000031521"/>
    </source>
</evidence>
<reference evidence="7 8" key="1">
    <citation type="journal article" date="2014" name="Int. J. Syst. Evol. Microbiol.">
        <title>Celeribacter indicus sp. nov., a polycyclic aromatic hydrocarbon-degrading bacterium from deep-sea sediment and reclassification of Huaishuia halophila as Celeribacter halophilus comb. nov.</title>
        <authorList>
            <person name="Lai Q."/>
            <person name="Cao J."/>
            <person name="Yuan J."/>
            <person name="Li F."/>
            <person name="Shao Z."/>
        </authorList>
    </citation>
    <scope>NUCLEOTIDE SEQUENCE [LARGE SCALE GENOMIC DNA]</scope>
    <source>
        <strain evidence="7">P73</strain>
    </source>
</reference>
<dbReference type="SUPFAM" id="SSF103088">
    <property type="entry name" value="OmpA-like"/>
    <property type="match status" value="1"/>
</dbReference>
<keyword evidence="5" id="KW-0732">Signal</keyword>
<dbReference type="InterPro" id="IPR036737">
    <property type="entry name" value="OmpA-like_sf"/>
</dbReference>
<evidence type="ECO:0000256" key="4">
    <source>
        <dbReference type="PROSITE-ProRule" id="PRU00473"/>
    </source>
</evidence>
<dbReference type="PRINTS" id="PR01021">
    <property type="entry name" value="OMPADOMAIN"/>
</dbReference>
<keyword evidence="8" id="KW-1185">Reference proteome</keyword>
<dbReference type="EMBL" id="CP004393">
    <property type="protein sequence ID" value="AJE45476.1"/>
    <property type="molecule type" value="Genomic_DNA"/>
</dbReference>
<dbReference type="Proteomes" id="UP000031521">
    <property type="component" value="Chromosome"/>
</dbReference>
<evidence type="ECO:0000256" key="2">
    <source>
        <dbReference type="ARBA" id="ARBA00023136"/>
    </source>
</evidence>
<dbReference type="InterPro" id="IPR039567">
    <property type="entry name" value="Gly-zipper"/>
</dbReference>
<name>A0A0B5DXJ3_9RHOB</name>
<dbReference type="InterPro" id="IPR050330">
    <property type="entry name" value="Bact_OuterMem_StrucFunc"/>
</dbReference>
<protein>
    <submittedName>
        <fullName evidence="7">OmpA/MotB domain-containing protein</fullName>
    </submittedName>
</protein>
<dbReference type="STRING" id="1208324.P73_0761"/>
<feature type="signal peptide" evidence="5">
    <location>
        <begin position="1"/>
        <end position="19"/>
    </location>
</feature>
<keyword evidence="3" id="KW-0998">Cell outer membrane</keyword>
<dbReference type="RefSeq" id="WP_043868539.1">
    <property type="nucleotide sequence ID" value="NZ_CP004393.1"/>
</dbReference>
<feature type="domain" description="OmpA-like" evidence="6">
    <location>
        <begin position="99"/>
        <end position="216"/>
    </location>
</feature>
<dbReference type="Pfam" id="PF13488">
    <property type="entry name" value="Gly-zipper_Omp"/>
    <property type="match status" value="1"/>
</dbReference>
<dbReference type="KEGG" id="cid:P73_0761"/>
<organism evidence="7 8">
    <name type="scientific">Celeribacter indicus</name>
    <dbReference type="NCBI Taxonomy" id="1208324"/>
    <lineage>
        <taxon>Bacteria</taxon>
        <taxon>Pseudomonadati</taxon>
        <taxon>Pseudomonadota</taxon>
        <taxon>Alphaproteobacteria</taxon>
        <taxon>Rhodobacterales</taxon>
        <taxon>Roseobacteraceae</taxon>
        <taxon>Celeribacter</taxon>
    </lineage>
</organism>
<dbReference type="GO" id="GO:0009279">
    <property type="term" value="C:cell outer membrane"/>
    <property type="evidence" value="ECO:0007669"/>
    <property type="project" value="UniProtKB-SubCell"/>
</dbReference>
<dbReference type="HOGENOM" id="CLU_016890_6_0_5"/>
<dbReference type="AlphaFoldDB" id="A0A0B5DXJ3"/>